<protein>
    <submittedName>
        <fullName evidence="10">Glycosyl transferase family 39</fullName>
    </submittedName>
</protein>
<dbReference type="STRING" id="1921803.NIES593_16865"/>
<dbReference type="InterPro" id="IPR050297">
    <property type="entry name" value="LipidA_mod_glycosyltrf_83"/>
</dbReference>
<name>A0A1U7HC33_9CYAN</name>
<evidence type="ECO:0000256" key="1">
    <source>
        <dbReference type="ARBA" id="ARBA00004651"/>
    </source>
</evidence>
<feature type="transmembrane region" description="Helical" evidence="8">
    <location>
        <begin position="179"/>
        <end position="197"/>
    </location>
</feature>
<evidence type="ECO:0000313" key="10">
    <source>
        <dbReference type="EMBL" id="OKH21098.1"/>
    </source>
</evidence>
<proteinExistence type="predicted"/>
<keyword evidence="5 8" id="KW-0812">Transmembrane</keyword>
<dbReference type="Pfam" id="PF13231">
    <property type="entry name" value="PMT_2"/>
    <property type="match status" value="1"/>
</dbReference>
<dbReference type="RefSeq" id="WP_073600696.1">
    <property type="nucleotide sequence ID" value="NZ_MRCB01000023.1"/>
</dbReference>
<feature type="transmembrane region" description="Helical" evidence="8">
    <location>
        <begin position="341"/>
        <end position="358"/>
    </location>
</feature>
<keyword evidence="11" id="KW-1185">Reference proteome</keyword>
<feature type="transmembrane region" description="Helical" evidence="8">
    <location>
        <begin position="209"/>
        <end position="235"/>
    </location>
</feature>
<feature type="transmembrane region" description="Helical" evidence="8">
    <location>
        <begin position="370"/>
        <end position="390"/>
    </location>
</feature>
<feature type="transmembrane region" description="Helical" evidence="8">
    <location>
        <begin position="247"/>
        <end position="269"/>
    </location>
</feature>
<comment type="caution">
    <text evidence="10">The sequence shown here is derived from an EMBL/GenBank/DDBJ whole genome shotgun (WGS) entry which is preliminary data.</text>
</comment>
<reference evidence="10 11" key="1">
    <citation type="submission" date="2016-11" db="EMBL/GenBank/DDBJ databases">
        <title>Draft Genome Sequences of Nine Cyanobacterial Strains from Diverse Habitats.</title>
        <authorList>
            <person name="Zhu T."/>
            <person name="Hou S."/>
            <person name="Lu X."/>
            <person name="Hess W.R."/>
        </authorList>
    </citation>
    <scope>NUCLEOTIDE SEQUENCE [LARGE SCALE GENOMIC DNA]</scope>
    <source>
        <strain evidence="10 11">NIES-593</strain>
    </source>
</reference>
<feature type="transmembrane region" description="Helical" evidence="8">
    <location>
        <begin position="290"/>
        <end position="310"/>
    </location>
</feature>
<comment type="subcellular location">
    <subcellularLocation>
        <location evidence="1">Cell membrane</location>
        <topology evidence="1">Multi-pass membrane protein</topology>
    </subcellularLocation>
</comment>
<keyword evidence="3" id="KW-0328">Glycosyltransferase</keyword>
<dbReference type="GO" id="GO:0005886">
    <property type="term" value="C:plasma membrane"/>
    <property type="evidence" value="ECO:0007669"/>
    <property type="project" value="UniProtKB-SubCell"/>
</dbReference>
<dbReference type="EMBL" id="MRCB01000023">
    <property type="protein sequence ID" value="OKH21098.1"/>
    <property type="molecule type" value="Genomic_DNA"/>
</dbReference>
<evidence type="ECO:0000256" key="7">
    <source>
        <dbReference type="ARBA" id="ARBA00023136"/>
    </source>
</evidence>
<evidence type="ECO:0000256" key="8">
    <source>
        <dbReference type="SAM" id="Phobius"/>
    </source>
</evidence>
<keyword evidence="7 8" id="KW-0472">Membrane</keyword>
<feature type="transmembrane region" description="Helical" evidence="8">
    <location>
        <begin position="125"/>
        <end position="147"/>
    </location>
</feature>
<dbReference type="Proteomes" id="UP000186868">
    <property type="component" value="Unassembled WGS sequence"/>
</dbReference>
<dbReference type="AlphaFoldDB" id="A0A1U7HC33"/>
<feature type="transmembrane region" description="Helical" evidence="8">
    <location>
        <begin position="154"/>
        <end position="173"/>
    </location>
</feature>
<dbReference type="GO" id="GO:0009103">
    <property type="term" value="P:lipopolysaccharide biosynthetic process"/>
    <property type="evidence" value="ECO:0007669"/>
    <property type="project" value="UniProtKB-ARBA"/>
</dbReference>
<keyword evidence="4 10" id="KW-0808">Transferase</keyword>
<dbReference type="PANTHER" id="PTHR33908">
    <property type="entry name" value="MANNOSYLTRANSFERASE YKCB-RELATED"/>
    <property type="match status" value="1"/>
</dbReference>
<organism evidence="10 11">
    <name type="scientific">Hydrococcus rivularis NIES-593</name>
    <dbReference type="NCBI Taxonomy" id="1921803"/>
    <lineage>
        <taxon>Bacteria</taxon>
        <taxon>Bacillati</taxon>
        <taxon>Cyanobacteriota</taxon>
        <taxon>Cyanophyceae</taxon>
        <taxon>Pleurocapsales</taxon>
        <taxon>Hydrococcaceae</taxon>
        <taxon>Hydrococcus</taxon>
    </lineage>
</organism>
<feature type="transmembrane region" description="Helical" evidence="8">
    <location>
        <begin position="316"/>
        <end position="334"/>
    </location>
</feature>
<keyword evidence="2" id="KW-1003">Cell membrane</keyword>
<sequence length="533" mass="60537">MKKNWFAWKRGQTSLTHQRWFQLLLAILLIIGIFFHFFNLDKKLYWHDEAYTSMRAAGYTRTELDRDLFPDGLLSVEDLQKAQKIKPGSTFKDTINSLVIEDPQHPPLYFLMARFWMQSFGSSLAASRTLPVLISLLSLPLIYLLSLELFSSKLAAILATIFLALSPCDILFAQTARQYSLLTLTVIASSLALLKALKISNWKSWSLYTVACTVGFYTHPFFILTLIGHAIFLVGVWLFDKLAIKKILSFGLAIAATAILYSPWIFVLTTNYQRALNTTDWARLRVELSYLIKLWTLSFTSLFVDLDFGFDNIQTYAIRFPFILLIFFSTYAVCRQTKRSTWLFIITAIFVPFLLLALPDLISGGKRSAVTRYLLPSFPGVQLAVSYLMARLLIKGKPFWRIIFAAIMSVTIYSCMLNALADTSWSKDLSFHNWEIARAINASSSPLLISDRGDDWTNLGDLLSLGYILDSDVRLALFSYPTNPEKVREILAENKSEVFVFRPSTKLFSAIEKAGGKLETVSVQGRLLKLIPI</sequence>
<dbReference type="InterPro" id="IPR038731">
    <property type="entry name" value="RgtA/B/C-like"/>
</dbReference>
<evidence type="ECO:0000256" key="2">
    <source>
        <dbReference type="ARBA" id="ARBA00022475"/>
    </source>
</evidence>
<feature type="transmembrane region" description="Helical" evidence="8">
    <location>
        <begin position="402"/>
        <end position="421"/>
    </location>
</feature>
<evidence type="ECO:0000256" key="5">
    <source>
        <dbReference type="ARBA" id="ARBA00022692"/>
    </source>
</evidence>
<evidence type="ECO:0000256" key="3">
    <source>
        <dbReference type="ARBA" id="ARBA00022676"/>
    </source>
</evidence>
<keyword evidence="6 8" id="KW-1133">Transmembrane helix</keyword>
<evidence type="ECO:0000259" key="9">
    <source>
        <dbReference type="Pfam" id="PF13231"/>
    </source>
</evidence>
<dbReference type="GO" id="GO:0016763">
    <property type="term" value="F:pentosyltransferase activity"/>
    <property type="evidence" value="ECO:0007669"/>
    <property type="project" value="TreeGrafter"/>
</dbReference>
<feature type="transmembrane region" description="Helical" evidence="8">
    <location>
        <begin position="20"/>
        <end position="38"/>
    </location>
</feature>
<feature type="domain" description="Glycosyltransferase RgtA/B/C/D-like" evidence="9">
    <location>
        <begin position="104"/>
        <end position="264"/>
    </location>
</feature>
<dbReference type="PANTHER" id="PTHR33908:SF11">
    <property type="entry name" value="MEMBRANE PROTEIN"/>
    <property type="match status" value="1"/>
</dbReference>
<evidence type="ECO:0000256" key="6">
    <source>
        <dbReference type="ARBA" id="ARBA00022989"/>
    </source>
</evidence>
<evidence type="ECO:0000313" key="11">
    <source>
        <dbReference type="Proteomes" id="UP000186868"/>
    </source>
</evidence>
<accession>A0A1U7HC33</accession>
<evidence type="ECO:0000256" key="4">
    <source>
        <dbReference type="ARBA" id="ARBA00022679"/>
    </source>
</evidence>
<gene>
    <name evidence="10" type="ORF">NIES593_16865</name>
</gene>